<dbReference type="SMART" id="SM00184">
    <property type="entry name" value="RING"/>
    <property type="match status" value="1"/>
</dbReference>
<dbReference type="InterPro" id="IPR001841">
    <property type="entry name" value="Znf_RING"/>
</dbReference>
<sequence length="118" mass="14136">MRNNHNPVPENHRGHEPDEFFTEKLRSELPECRVCLSEFEEGEKIRKLQCNHTFHRDCLDKWLQQCWATCPLCRTKVLPEEVVAGYHRMRNQVEYDGSDEEMIFFLSALHGNSLHRYF</sequence>
<dbReference type="PANTHER" id="PTHR47662:SF1">
    <property type="entry name" value="RING-TYPE DOMAIN-CONTAINING PROTEIN"/>
    <property type="match status" value="1"/>
</dbReference>
<keyword evidence="1" id="KW-0863">Zinc-finger</keyword>
<name>A0A8K0DZI4_9ROSA</name>
<dbReference type="PROSITE" id="PS50089">
    <property type="entry name" value="ZF_RING_2"/>
    <property type="match status" value="1"/>
</dbReference>
<dbReference type="GO" id="GO:0008270">
    <property type="term" value="F:zinc ion binding"/>
    <property type="evidence" value="ECO:0007669"/>
    <property type="project" value="UniProtKB-KW"/>
</dbReference>
<evidence type="ECO:0000259" key="3">
    <source>
        <dbReference type="PROSITE" id="PS50089"/>
    </source>
</evidence>
<organism evidence="5 6">
    <name type="scientific">Rhamnella rubrinervis</name>
    <dbReference type="NCBI Taxonomy" id="2594499"/>
    <lineage>
        <taxon>Eukaryota</taxon>
        <taxon>Viridiplantae</taxon>
        <taxon>Streptophyta</taxon>
        <taxon>Embryophyta</taxon>
        <taxon>Tracheophyta</taxon>
        <taxon>Spermatophyta</taxon>
        <taxon>Magnoliopsida</taxon>
        <taxon>eudicotyledons</taxon>
        <taxon>Gunneridae</taxon>
        <taxon>Pentapetalae</taxon>
        <taxon>rosids</taxon>
        <taxon>fabids</taxon>
        <taxon>Rosales</taxon>
        <taxon>Rhamnaceae</taxon>
        <taxon>rhamnoid group</taxon>
        <taxon>Rhamneae</taxon>
        <taxon>Rhamnella</taxon>
    </lineage>
</organism>
<keyword evidence="1" id="KW-0862">Zinc</keyword>
<evidence type="ECO:0000313" key="6">
    <source>
        <dbReference type="Proteomes" id="UP000796880"/>
    </source>
</evidence>
<feature type="region of interest" description="Disordered" evidence="2">
    <location>
        <begin position="1"/>
        <end position="20"/>
    </location>
</feature>
<dbReference type="PANTHER" id="PTHR47662">
    <property type="entry name" value="RING-TYPE DOMAIN-CONTAINING PROTEIN"/>
    <property type="match status" value="1"/>
</dbReference>
<dbReference type="SUPFAM" id="SSF57850">
    <property type="entry name" value="RING/U-box"/>
    <property type="match status" value="1"/>
</dbReference>
<dbReference type="AlphaFoldDB" id="A0A8K0DZI4"/>
<dbReference type="EMBL" id="VOIH02000008">
    <property type="protein sequence ID" value="KAF3440432.1"/>
    <property type="molecule type" value="Genomic_DNA"/>
</dbReference>
<keyword evidence="1" id="KW-0479">Metal-binding</keyword>
<dbReference type="Pfam" id="PF13639">
    <property type="entry name" value="zf-RING_2"/>
    <property type="match status" value="1"/>
</dbReference>
<reference evidence="5" key="1">
    <citation type="submission" date="2020-03" db="EMBL/GenBank/DDBJ databases">
        <title>A high-quality chromosome-level genome assembly of a woody plant with both climbing and erect habits, Rhamnella rubrinervis.</title>
        <authorList>
            <person name="Lu Z."/>
            <person name="Yang Y."/>
            <person name="Zhu X."/>
            <person name="Sun Y."/>
        </authorList>
    </citation>
    <scope>NUCLEOTIDE SEQUENCE</scope>
    <source>
        <strain evidence="5">BYM</strain>
        <tissue evidence="5">Leaf</tissue>
    </source>
</reference>
<evidence type="ECO:0000313" key="4">
    <source>
        <dbReference type="EMBL" id="KAF3440179.1"/>
    </source>
</evidence>
<feature type="domain" description="RING-type" evidence="3">
    <location>
        <begin position="32"/>
        <end position="74"/>
    </location>
</feature>
<evidence type="ECO:0000256" key="2">
    <source>
        <dbReference type="SAM" id="MobiDB-lite"/>
    </source>
</evidence>
<dbReference type="EMBL" id="VOIH02000008">
    <property type="protein sequence ID" value="KAF3440179.1"/>
    <property type="molecule type" value="Genomic_DNA"/>
</dbReference>
<evidence type="ECO:0000256" key="1">
    <source>
        <dbReference type="PROSITE-ProRule" id="PRU00175"/>
    </source>
</evidence>
<dbReference type="Gene3D" id="3.30.40.10">
    <property type="entry name" value="Zinc/RING finger domain, C3HC4 (zinc finger)"/>
    <property type="match status" value="1"/>
</dbReference>
<proteinExistence type="predicted"/>
<feature type="compositionally biased region" description="Basic and acidic residues" evidence="2">
    <location>
        <begin position="10"/>
        <end position="20"/>
    </location>
</feature>
<dbReference type="InterPro" id="IPR013083">
    <property type="entry name" value="Znf_RING/FYVE/PHD"/>
</dbReference>
<dbReference type="OrthoDB" id="8062037at2759"/>
<gene>
    <name evidence="4" type="ORF">FNV43_RR18458</name>
    <name evidence="5" type="ORF">FNV43_RR18716</name>
</gene>
<evidence type="ECO:0000313" key="5">
    <source>
        <dbReference type="EMBL" id="KAF3440432.1"/>
    </source>
</evidence>
<comment type="caution">
    <text evidence="5">The sequence shown here is derived from an EMBL/GenBank/DDBJ whole genome shotgun (WGS) entry which is preliminary data.</text>
</comment>
<keyword evidence="6" id="KW-1185">Reference proteome</keyword>
<protein>
    <recommendedName>
        <fullName evidence="3">RING-type domain-containing protein</fullName>
    </recommendedName>
</protein>
<dbReference type="Proteomes" id="UP000796880">
    <property type="component" value="Unassembled WGS sequence"/>
</dbReference>
<accession>A0A8K0DZI4</accession>